<feature type="domain" description="Thioesterase" evidence="2">
    <location>
        <begin position="24"/>
        <end position="242"/>
    </location>
</feature>
<dbReference type="EMBL" id="SJPM01000001">
    <property type="protein sequence ID" value="TWU03200.1"/>
    <property type="molecule type" value="Genomic_DNA"/>
</dbReference>
<dbReference type="PANTHER" id="PTHR11487:SF0">
    <property type="entry name" value="S-ACYL FATTY ACID SYNTHASE THIOESTERASE, MEDIUM CHAIN"/>
    <property type="match status" value="1"/>
</dbReference>
<proteinExistence type="inferred from homology"/>
<dbReference type="PANTHER" id="PTHR11487">
    <property type="entry name" value="THIOESTERASE"/>
    <property type="match status" value="1"/>
</dbReference>
<evidence type="ECO:0000313" key="3">
    <source>
        <dbReference type="EMBL" id="TWU03200.1"/>
    </source>
</evidence>
<keyword evidence="4" id="KW-1185">Reference proteome</keyword>
<comment type="similarity">
    <text evidence="1">Belongs to the thioesterase family.</text>
</comment>
<dbReference type="Proteomes" id="UP000316213">
    <property type="component" value="Unassembled WGS sequence"/>
</dbReference>
<dbReference type="AlphaFoldDB" id="A0A5C6ATY7"/>
<dbReference type="Pfam" id="PF00975">
    <property type="entry name" value="Thioesterase"/>
    <property type="match status" value="1"/>
</dbReference>
<dbReference type="OrthoDB" id="279191at2"/>
<keyword evidence="3" id="KW-0560">Oxidoreductase</keyword>
<evidence type="ECO:0000313" key="4">
    <source>
        <dbReference type="Proteomes" id="UP000316213"/>
    </source>
</evidence>
<dbReference type="RefSeq" id="WP_146575770.1">
    <property type="nucleotide sequence ID" value="NZ_SJPM01000001.1"/>
</dbReference>
<dbReference type="GO" id="GO:0008610">
    <property type="term" value="P:lipid biosynthetic process"/>
    <property type="evidence" value="ECO:0007669"/>
    <property type="project" value="TreeGrafter"/>
</dbReference>
<dbReference type="InterPro" id="IPR029058">
    <property type="entry name" value="AB_hydrolase_fold"/>
</dbReference>
<dbReference type="EC" id="1.1.-.-" evidence="3"/>
<dbReference type="SUPFAM" id="SSF53474">
    <property type="entry name" value="alpha/beta-Hydrolases"/>
    <property type="match status" value="1"/>
</dbReference>
<evidence type="ECO:0000259" key="2">
    <source>
        <dbReference type="Pfam" id="PF00975"/>
    </source>
</evidence>
<organism evidence="3 4">
    <name type="scientific">Neorhodopirellula pilleata</name>
    <dbReference type="NCBI Taxonomy" id="2714738"/>
    <lineage>
        <taxon>Bacteria</taxon>
        <taxon>Pseudomonadati</taxon>
        <taxon>Planctomycetota</taxon>
        <taxon>Planctomycetia</taxon>
        <taxon>Pirellulales</taxon>
        <taxon>Pirellulaceae</taxon>
        <taxon>Neorhodopirellula</taxon>
    </lineage>
</organism>
<dbReference type="GO" id="GO:0016491">
    <property type="term" value="F:oxidoreductase activity"/>
    <property type="evidence" value="ECO:0007669"/>
    <property type="project" value="UniProtKB-KW"/>
</dbReference>
<name>A0A5C6ATY7_9BACT</name>
<reference evidence="3 4" key="1">
    <citation type="submission" date="2019-02" db="EMBL/GenBank/DDBJ databases">
        <title>Deep-cultivation of Planctomycetes and their phenomic and genomic characterization uncovers novel biology.</title>
        <authorList>
            <person name="Wiegand S."/>
            <person name="Jogler M."/>
            <person name="Boedeker C."/>
            <person name="Pinto D."/>
            <person name="Vollmers J."/>
            <person name="Rivas-Marin E."/>
            <person name="Kohn T."/>
            <person name="Peeters S.H."/>
            <person name="Heuer A."/>
            <person name="Rast P."/>
            <person name="Oberbeckmann S."/>
            <person name="Bunk B."/>
            <person name="Jeske O."/>
            <person name="Meyerdierks A."/>
            <person name="Storesund J.E."/>
            <person name="Kallscheuer N."/>
            <person name="Luecker S."/>
            <person name="Lage O.M."/>
            <person name="Pohl T."/>
            <person name="Merkel B.J."/>
            <person name="Hornburger P."/>
            <person name="Mueller R.-W."/>
            <person name="Bruemmer F."/>
            <person name="Labrenz M."/>
            <person name="Spormann A.M."/>
            <person name="Op Den Camp H."/>
            <person name="Overmann J."/>
            <person name="Amann R."/>
            <person name="Jetten M.S.M."/>
            <person name="Mascher T."/>
            <person name="Medema M.H."/>
            <person name="Devos D.P."/>
            <person name="Kaster A.-K."/>
            <person name="Ovreas L."/>
            <person name="Rohde M."/>
            <person name="Galperin M.Y."/>
            <person name="Jogler C."/>
        </authorList>
    </citation>
    <scope>NUCLEOTIDE SEQUENCE [LARGE SCALE GENOMIC DNA]</scope>
    <source>
        <strain evidence="3 4">Pla100</strain>
    </source>
</reference>
<evidence type="ECO:0000256" key="1">
    <source>
        <dbReference type="ARBA" id="ARBA00007169"/>
    </source>
</evidence>
<gene>
    <name evidence="3" type="primary">lgrE</name>
    <name evidence="3" type="ORF">Pla100_01180</name>
</gene>
<sequence length="251" mass="27822">MEEKRTTNPCYRIIGDFSAERLTMVWFPHAGGGASALIRSCRESPLDVNLVFASMPGRESRFHDPLSGSIEELVDQLVAHLPETEQPPVLVGHSFGALVAYRIARALCGDETVRHRPVAGLIVMAMSAPNRLGQQSPITHLDDETFADQLDERFGGIPKALRESKEAMALFLPTVRHELSLLESYQDQTETPLDLPVIALAGSQDRAADASRMRDWCQKTTGPFDLRILPGDHFFPLASLNEVQTMARSMR</sequence>
<dbReference type="InterPro" id="IPR001031">
    <property type="entry name" value="Thioesterase"/>
</dbReference>
<dbReference type="InterPro" id="IPR012223">
    <property type="entry name" value="TEII"/>
</dbReference>
<comment type="caution">
    <text evidence="3">The sequence shown here is derived from an EMBL/GenBank/DDBJ whole genome shotgun (WGS) entry which is preliminary data.</text>
</comment>
<protein>
    <submittedName>
        <fullName evidence="3">Linear gramicidin dehydrogenase LgrE</fullName>
        <ecNumber evidence="3">1.1.-.-</ecNumber>
    </submittedName>
</protein>
<accession>A0A5C6ATY7</accession>
<dbReference type="Gene3D" id="3.40.50.1820">
    <property type="entry name" value="alpha/beta hydrolase"/>
    <property type="match status" value="1"/>
</dbReference>